<accession>A0ABZ3IH21</accession>
<dbReference type="PRINTS" id="PR00598">
    <property type="entry name" value="HTHMARR"/>
</dbReference>
<keyword evidence="3" id="KW-1185">Reference proteome</keyword>
<dbReference type="RefSeq" id="WP_094606101.1">
    <property type="nucleotide sequence ID" value="NZ_CP155573.1"/>
</dbReference>
<dbReference type="InterPro" id="IPR039422">
    <property type="entry name" value="MarR/SlyA-like"/>
</dbReference>
<evidence type="ECO:0000313" key="3">
    <source>
        <dbReference type="Proteomes" id="UP000216752"/>
    </source>
</evidence>
<reference evidence="2" key="1">
    <citation type="submission" date="2024-05" db="EMBL/GenBank/DDBJ databases">
        <title>Isolation and characterization of Sporomusa carbonis sp. nov., a carboxydotrophic hydrogenogen in the genus of Sporomusa isolated from a charcoal burning pile.</title>
        <authorList>
            <person name="Boeer T."/>
            <person name="Rosenbaum F."/>
            <person name="Eysell L."/>
            <person name="Mueller V."/>
            <person name="Daniel R."/>
            <person name="Poehlein A."/>
        </authorList>
    </citation>
    <scope>NUCLEOTIDE SEQUENCE [LARGE SCALE GENOMIC DNA]</scope>
    <source>
        <strain evidence="2">DSM 10669</strain>
    </source>
</reference>
<gene>
    <name evidence="2" type="ORF">SPSIL_007710</name>
</gene>
<dbReference type="PANTHER" id="PTHR33164:SF96">
    <property type="entry name" value="MARR-FAMILY TRANSCRIPTIONAL REGULATOR"/>
    <property type="match status" value="1"/>
</dbReference>
<dbReference type="SMART" id="SM00347">
    <property type="entry name" value="HTH_MARR"/>
    <property type="match status" value="1"/>
</dbReference>
<dbReference type="EMBL" id="CP155573">
    <property type="protein sequence ID" value="XFO64668.1"/>
    <property type="molecule type" value="Genomic_DNA"/>
</dbReference>
<organism evidence="2 3">
    <name type="scientific">Sporomusa silvacetica DSM 10669</name>
    <dbReference type="NCBI Taxonomy" id="1123289"/>
    <lineage>
        <taxon>Bacteria</taxon>
        <taxon>Bacillati</taxon>
        <taxon>Bacillota</taxon>
        <taxon>Negativicutes</taxon>
        <taxon>Selenomonadales</taxon>
        <taxon>Sporomusaceae</taxon>
        <taxon>Sporomusa</taxon>
    </lineage>
</organism>
<dbReference type="InterPro" id="IPR036390">
    <property type="entry name" value="WH_DNA-bd_sf"/>
</dbReference>
<dbReference type="PANTHER" id="PTHR33164">
    <property type="entry name" value="TRANSCRIPTIONAL REGULATOR, MARR FAMILY"/>
    <property type="match status" value="1"/>
</dbReference>
<proteinExistence type="predicted"/>
<feature type="domain" description="HTH marR-type" evidence="1">
    <location>
        <begin position="6"/>
        <end position="137"/>
    </location>
</feature>
<dbReference type="Gene3D" id="1.10.10.10">
    <property type="entry name" value="Winged helix-like DNA-binding domain superfamily/Winged helix DNA-binding domain"/>
    <property type="match status" value="1"/>
</dbReference>
<protein>
    <recommendedName>
        <fullName evidence="1">HTH marR-type domain-containing protein</fullName>
    </recommendedName>
</protein>
<dbReference type="Pfam" id="PF12802">
    <property type="entry name" value="MarR_2"/>
    <property type="match status" value="1"/>
</dbReference>
<dbReference type="SUPFAM" id="SSF46785">
    <property type="entry name" value="Winged helix' DNA-binding domain"/>
    <property type="match status" value="1"/>
</dbReference>
<dbReference type="InterPro" id="IPR036388">
    <property type="entry name" value="WH-like_DNA-bd_sf"/>
</dbReference>
<dbReference type="InterPro" id="IPR000835">
    <property type="entry name" value="HTH_MarR-typ"/>
</dbReference>
<dbReference type="Proteomes" id="UP000216752">
    <property type="component" value="Chromosome"/>
</dbReference>
<name>A0ABZ3IH21_9FIRM</name>
<evidence type="ECO:0000313" key="2">
    <source>
        <dbReference type="EMBL" id="XFO64668.1"/>
    </source>
</evidence>
<sequence>MNRLKATELIFDLIPLLDKKFVRPFENQFKPVLSPIQANVLAILKERKATMTELSSEMLISKQQMTPIIDKLVSQGFVQREYDNTDRRIIKISITPSGLNIIELLKEKTFTMLTEKVGHLDDQEVQRLINAINELQKIAGKLP</sequence>
<evidence type="ECO:0000259" key="1">
    <source>
        <dbReference type="PROSITE" id="PS50995"/>
    </source>
</evidence>
<dbReference type="PROSITE" id="PS50995">
    <property type="entry name" value="HTH_MARR_2"/>
    <property type="match status" value="1"/>
</dbReference>